<sequence>MTFTDKQQPFTFKGPSMFGKMFLYELFYSLLICNIKISFLRIQRVPEDLESWGKSSCFMFTCEIILHWLWEPRLVS</sequence>
<organism evidence="1 2">
    <name type="scientific">Myodes glareolus</name>
    <name type="common">Bank vole</name>
    <name type="synonym">Clethrionomys glareolus</name>
    <dbReference type="NCBI Taxonomy" id="447135"/>
    <lineage>
        <taxon>Eukaryota</taxon>
        <taxon>Metazoa</taxon>
        <taxon>Chordata</taxon>
        <taxon>Craniata</taxon>
        <taxon>Vertebrata</taxon>
        <taxon>Euteleostomi</taxon>
        <taxon>Mammalia</taxon>
        <taxon>Eutheria</taxon>
        <taxon>Euarchontoglires</taxon>
        <taxon>Glires</taxon>
        <taxon>Rodentia</taxon>
        <taxon>Myomorpha</taxon>
        <taxon>Muroidea</taxon>
        <taxon>Cricetidae</taxon>
        <taxon>Arvicolinae</taxon>
        <taxon>Myodes</taxon>
    </lineage>
</organism>
<evidence type="ECO:0000313" key="1">
    <source>
        <dbReference type="EMBL" id="KAK7806690.1"/>
    </source>
</evidence>
<dbReference type="Proteomes" id="UP001488838">
    <property type="component" value="Unassembled WGS sequence"/>
</dbReference>
<dbReference type="EMBL" id="JBBHLL010000294">
    <property type="protein sequence ID" value="KAK7806690.1"/>
    <property type="molecule type" value="Genomic_DNA"/>
</dbReference>
<reference evidence="1 2" key="1">
    <citation type="journal article" date="2023" name="bioRxiv">
        <title>Conserved and derived expression patterns and positive selection on dental genes reveal complex evolutionary context of ever-growing rodent molars.</title>
        <authorList>
            <person name="Calamari Z.T."/>
            <person name="Song A."/>
            <person name="Cohen E."/>
            <person name="Akter M."/>
            <person name="Roy R.D."/>
            <person name="Hallikas O."/>
            <person name="Christensen M.M."/>
            <person name="Li P."/>
            <person name="Marangoni P."/>
            <person name="Jernvall J."/>
            <person name="Klein O.D."/>
        </authorList>
    </citation>
    <scope>NUCLEOTIDE SEQUENCE [LARGE SCALE GENOMIC DNA]</scope>
    <source>
        <strain evidence="1">V071</strain>
    </source>
</reference>
<keyword evidence="2" id="KW-1185">Reference proteome</keyword>
<accession>A0AAW0HWW1</accession>
<gene>
    <name evidence="1" type="ORF">U0070_026186</name>
</gene>
<name>A0AAW0HWW1_MYOGA</name>
<proteinExistence type="predicted"/>
<evidence type="ECO:0000313" key="2">
    <source>
        <dbReference type="Proteomes" id="UP001488838"/>
    </source>
</evidence>
<comment type="caution">
    <text evidence="1">The sequence shown here is derived from an EMBL/GenBank/DDBJ whole genome shotgun (WGS) entry which is preliminary data.</text>
</comment>
<protein>
    <submittedName>
        <fullName evidence="1">Uncharacterized protein</fullName>
    </submittedName>
</protein>
<dbReference type="AlphaFoldDB" id="A0AAW0HWW1"/>